<dbReference type="RefSeq" id="WP_204720903.1">
    <property type="nucleotide sequence ID" value="NZ_JACSNR010000006.1"/>
</dbReference>
<dbReference type="Proteomes" id="UP000724149">
    <property type="component" value="Unassembled WGS sequence"/>
</dbReference>
<organism evidence="1 2">
    <name type="scientific">Hydrogenoanaerobacterium saccharovorans</name>
    <dbReference type="NCBI Taxonomy" id="474960"/>
    <lineage>
        <taxon>Bacteria</taxon>
        <taxon>Bacillati</taxon>
        <taxon>Bacillota</taxon>
        <taxon>Clostridia</taxon>
        <taxon>Eubacteriales</taxon>
        <taxon>Oscillospiraceae</taxon>
        <taxon>Hydrogenoanaerobacterium</taxon>
    </lineage>
</organism>
<keyword evidence="2" id="KW-1185">Reference proteome</keyword>
<sequence>MGLWVPKLRAEYIIEGALYQEALDYARRSRAYTSDRHDFHSGGLDNKQQKMLEGKLGEKAFKLFLQDNGIRFEEDHSSYEERDEYDFLLQGSGLRLRVDVKTRTEEFHIRTLELVEQTISHPKELYVSARLYRERNAVRLLGWFTREDLLTQGKIENQGYLDNYVMYDRQLRPMESLARRCRRYFPL</sequence>
<gene>
    <name evidence="1" type="ORF">H9X81_07175</name>
</gene>
<evidence type="ECO:0000313" key="1">
    <source>
        <dbReference type="EMBL" id="MBM6923468.1"/>
    </source>
</evidence>
<protein>
    <recommendedName>
        <fullName evidence="3">Protein NO VEIN C-terminal domain-containing protein</fullName>
    </recommendedName>
</protein>
<evidence type="ECO:0000313" key="2">
    <source>
        <dbReference type="Proteomes" id="UP000724149"/>
    </source>
</evidence>
<proteinExistence type="predicted"/>
<comment type="caution">
    <text evidence="1">The sequence shown here is derived from an EMBL/GenBank/DDBJ whole genome shotgun (WGS) entry which is preliminary data.</text>
</comment>
<accession>A0ABS2GMY3</accession>
<reference evidence="1 2" key="1">
    <citation type="journal article" date="2021" name="Sci. Rep.">
        <title>The distribution of antibiotic resistance genes in chicken gut microbiota commensals.</title>
        <authorList>
            <person name="Juricova H."/>
            <person name="Matiasovicova J."/>
            <person name="Kubasova T."/>
            <person name="Cejkova D."/>
            <person name="Rychlik I."/>
        </authorList>
    </citation>
    <scope>NUCLEOTIDE SEQUENCE [LARGE SCALE GENOMIC DNA]</scope>
    <source>
        <strain evidence="1 2">An564</strain>
    </source>
</reference>
<name>A0ABS2GMY3_9FIRM</name>
<evidence type="ECO:0008006" key="3">
    <source>
        <dbReference type="Google" id="ProtNLM"/>
    </source>
</evidence>
<dbReference type="EMBL" id="JACSNR010000006">
    <property type="protein sequence ID" value="MBM6923468.1"/>
    <property type="molecule type" value="Genomic_DNA"/>
</dbReference>